<evidence type="ECO:0000313" key="15">
    <source>
        <dbReference type="Proteomes" id="UP000275727"/>
    </source>
</evidence>
<dbReference type="SUPFAM" id="SSF63882">
    <property type="entry name" value="MoeA N-terminal region -like"/>
    <property type="match status" value="1"/>
</dbReference>
<evidence type="ECO:0000256" key="9">
    <source>
        <dbReference type="ARBA" id="ARBA00023150"/>
    </source>
</evidence>
<dbReference type="SMART" id="SM00852">
    <property type="entry name" value="MoCF_biosynth"/>
    <property type="match status" value="1"/>
</dbReference>
<keyword evidence="8 11" id="KW-0460">Magnesium</keyword>
<gene>
    <name evidence="13" type="primary">moeA</name>
    <name evidence="14" type="ORF">DFR51_1502</name>
    <name evidence="13" type="ORF">SmB9_25720</name>
</gene>
<evidence type="ECO:0000256" key="10">
    <source>
        <dbReference type="ARBA" id="ARBA00047317"/>
    </source>
</evidence>
<dbReference type="InterPro" id="IPR036425">
    <property type="entry name" value="MoaB/Mog-like_dom_sf"/>
</dbReference>
<dbReference type="InterPro" id="IPR036135">
    <property type="entry name" value="MoeA_linker/N_sf"/>
</dbReference>
<dbReference type="NCBIfam" id="NF045515">
    <property type="entry name" value="Glp_gephyrin"/>
    <property type="match status" value="1"/>
</dbReference>
<dbReference type="InterPro" id="IPR038987">
    <property type="entry name" value="MoeA-like"/>
</dbReference>
<name>A0AAD1D7V3_SPHMI</name>
<dbReference type="InterPro" id="IPR005111">
    <property type="entry name" value="MoeA_C_domain_IV"/>
</dbReference>
<dbReference type="Proteomes" id="UP000276029">
    <property type="component" value="Unassembled WGS sequence"/>
</dbReference>
<dbReference type="SUPFAM" id="SSF53218">
    <property type="entry name" value="Molybdenum cofactor biosynthesis proteins"/>
    <property type="match status" value="1"/>
</dbReference>
<reference evidence="14 16" key="2">
    <citation type="submission" date="2018-10" db="EMBL/GenBank/DDBJ databases">
        <title>Genomic Encyclopedia of Type Strains, Phase IV (KMG-IV): sequencing the most valuable type-strain genomes for metagenomic binning, comparative biology and taxonomic classification.</title>
        <authorList>
            <person name="Goeker M."/>
        </authorList>
    </citation>
    <scope>NUCLEOTIDE SEQUENCE [LARGE SCALE GENOMIC DNA]</scope>
    <source>
        <strain evidence="14 16">DSM 19791</strain>
    </source>
</reference>
<evidence type="ECO:0000256" key="6">
    <source>
        <dbReference type="ARBA" id="ARBA00022679"/>
    </source>
</evidence>
<dbReference type="NCBIfam" id="TIGR00177">
    <property type="entry name" value="molyb_syn"/>
    <property type="match status" value="1"/>
</dbReference>
<sequence length="396" mass="40386">MLSYEDALGRLLAACEPVPPVDLPLADAAGLTLADDLTARLTQPPFPSSAMDGYAIRWADMPGPWRVVGESAAGRGFAGTVGAGEAARIFTGAPLPEGADTVIVQEEVGREGERLTLTGEGPPRLGAHIRVAGKDFSAGERLIAAGTRLGPQHLGLAAASGHGSLAIRRPRVAILATGDELVAPGEAPQADQIVSSNGVMLAALFRSAGADVRDLGIFPDNLDAIGKGLKAASDADLLVTIGGASVGDHDLVRAALQDAGATLDFWKVAIKPGKPLIAGSLGRARVLGLPGNPVSAFVCAALFALPMLARMAGSTNADPTITARLLAPLPANGNRRDHLRARLTAEGVRAFDTQDSSMLGVLAEANALIIRPVGAHAAASGADVPVLALDRIFATP</sequence>
<dbReference type="EMBL" id="AP018711">
    <property type="protein sequence ID" value="BBE34914.1"/>
    <property type="molecule type" value="Genomic_DNA"/>
</dbReference>
<comment type="pathway">
    <text evidence="3 11">Cofactor biosynthesis; molybdopterin biosynthesis.</text>
</comment>
<proteinExistence type="inferred from homology"/>
<dbReference type="InterPro" id="IPR001453">
    <property type="entry name" value="MoaB/Mog_dom"/>
</dbReference>
<dbReference type="Gene3D" id="3.90.105.10">
    <property type="entry name" value="Molybdopterin biosynthesis moea protein, domain 2"/>
    <property type="match status" value="1"/>
</dbReference>
<evidence type="ECO:0000256" key="5">
    <source>
        <dbReference type="ARBA" id="ARBA00022505"/>
    </source>
</evidence>
<evidence type="ECO:0000256" key="2">
    <source>
        <dbReference type="ARBA" id="ARBA00002901"/>
    </source>
</evidence>
<dbReference type="SUPFAM" id="SSF63867">
    <property type="entry name" value="MoeA C-terminal domain-like"/>
    <property type="match status" value="1"/>
</dbReference>
<dbReference type="AlphaFoldDB" id="A0AAD1D7V3"/>
<reference evidence="13 15" key="1">
    <citation type="submission" date="2018-06" db="EMBL/GenBank/DDBJ databases">
        <title>Complete Genome Sequence of the Microcystin-Degrading Bacterium Sphingosinicella microcystinivorans Strain B-9.</title>
        <authorList>
            <person name="Jin H."/>
            <person name="Nishizawa T."/>
            <person name="Guo Y."/>
            <person name="Nishizawa A."/>
            <person name="Park H."/>
            <person name="Kato H."/>
            <person name="Tsuji K."/>
            <person name="Harada K."/>
        </authorList>
    </citation>
    <scope>NUCLEOTIDE SEQUENCE [LARGE SCALE GENOMIC DNA]</scope>
    <source>
        <strain evidence="13 15">B9</strain>
    </source>
</reference>
<evidence type="ECO:0000313" key="14">
    <source>
        <dbReference type="EMBL" id="RKS91928.1"/>
    </source>
</evidence>
<dbReference type="Pfam" id="PF03454">
    <property type="entry name" value="MoeA_C"/>
    <property type="match status" value="1"/>
</dbReference>
<keyword evidence="9 11" id="KW-0501">Molybdenum cofactor biosynthesis</keyword>
<comment type="catalytic activity">
    <reaction evidence="10">
        <text>adenylyl-molybdopterin + molybdate = Mo-molybdopterin + AMP + H(+)</text>
        <dbReference type="Rhea" id="RHEA:35047"/>
        <dbReference type="ChEBI" id="CHEBI:15378"/>
        <dbReference type="ChEBI" id="CHEBI:36264"/>
        <dbReference type="ChEBI" id="CHEBI:62727"/>
        <dbReference type="ChEBI" id="CHEBI:71302"/>
        <dbReference type="ChEBI" id="CHEBI:456215"/>
        <dbReference type="EC" id="2.10.1.1"/>
    </reaction>
</comment>
<dbReference type="Gene3D" id="2.40.340.10">
    <property type="entry name" value="MoeA, C-terminal, domain IV"/>
    <property type="match status" value="1"/>
</dbReference>
<feature type="domain" description="MoaB/Mog" evidence="12">
    <location>
        <begin position="173"/>
        <end position="310"/>
    </location>
</feature>
<evidence type="ECO:0000256" key="1">
    <source>
        <dbReference type="ARBA" id="ARBA00001946"/>
    </source>
</evidence>
<keyword evidence="5 11" id="KW-0500">Molybdenum</keyword>
<dbReference type="GO" id="GO:0046872">
    <property type="term" value="F:metal ion binding"/>
    <property type="evidence" value="ECO:0007669"/>
    <property type="project" value="UniProtKB-UniRule"/>
</dbReference>
<evidence type="ECO:0000313" key="16">
    <source>
        <dbReference type="Proteomes" id="UP000276029"/>
    </source>
</evidence>
<dbReference type="RefSeq" id="WP_121048665.1">
    <property type="nucleotide sequence ID" value="NZ_AP018711.1"/>
</dbReference>
<protein>
    <recommendedName>
        <fullName evidence="11">Molybdopterin molybdenumtransferase</fullName>
        <ecNumber evidence="11">2.10.1.1</ecNumber>
    </recommendedName>
</protein>
<comment type="cofactor">
    <cofactor evidence="1 11">
        <name>Mg(2+)</name>
        <dbReference type="ChEBI" id="CHEBI:18420"/>
    </cofactor>
</comment>
<keyword evidence="16" id="KW-1185">Reference proteome</keyword>
<organism evidence="13 15">
    <name type="scientific">Sphingosinicella microcystinivorans</name>
    <dbReference type="NCBI Taxonomy" id="335406"/>
    <lineage>
        <taxon>Bacteria</taxon>
        <taxon>Pseudomonadati</taxon>
        <taxon>Pseudomonadota</taxon>
        <taxon>Alphaproteobacteria</taxon>
        <taxon>Sphingomonadales</taxon>
        <taxon>Sphingosinicellaceae</taxon>
        <taxon>Sphingosinicella</taxon>
    </lineage>
</organism>
<dbReference type="Gene3D" id="3.40.980.10">
    <property type="entry name" value="MoaB/Mog-like domain"/>
    <property type="match status" value="1"/>
</dbReference>
<dbReference type="EMBL" id="RBWX01000007">
    <property type="protein sequence ID" value="RKS91928.1"/>
    <property type="molecule type" value="Genomic_DNA"/>
</dbReference>
<dbReference type="KEGG" id="smic:SmB9_25720"/>
<evidence type="ECO:0000313" key="13">
    <source>
        <dbReference type="EMBL" id="BBE34914.1"/>
    </source>
</evidence>
<evidence type="ECO:0000256" key="3">
    <source>
        <dbReference type="ARBA" id="ARBA00005046"/>
    </source>
</evidence>
<dbReference type="PANTHER" id="PTHR10192">
    <property type="entry name" value="MOLYBDOPTERIN BIOSYNTHESIS PROTEIN"/>
    <property type="match status" value="1"/>
</dbReference>
<comment type="similarity">
    <text evidence="4 11">Belongs to the MoeA family.</text>
</comment>
<dbReference type="Pfam" id="PF00994">
    <property type="entry name" value="MoCF_biosynth"/>
    <property type="match status" value="1"/>
</dbReference>
<dbReference type="Proteomes" id="UP000275727">
    <property type="component" value="Chromosome"/>
</dbReference>
<dbReference type="FunFam" id="3.40.980.10:FF:000004">
    <property type="entry name" value="Molybdopterin molybdenumtransferase"/>
    <property type="match status" value="1"/>
</dbReference>
<dbReference type="GO" id="GO:0006777">
    <property type="term" value="P:Mo-molybdopterin cofactor biosynthetic process"/>
    <property type="evidence" value="ECO:0007669"/>
    <property type="project" value="UniProtKB-UniRule"/>
</dbReference>
<keyword evidence="7 11" id="KW-0479">Metal-binding</keyword>
<dbReference type="GO" id="GO:0005829">
    <property type="term" value="C:cytosol"/>
    <property type="evidence" value="ECO:0007669"/>
    <property type="project" value="TreeGrafter"/>
</dbReference>
<dbReference type="EC" id="2.10.1.1" evidence="11"/>
<keyword evidence="6 11" id="KW-0808">Transferase</keyword>
<evidence type="ECO:0000256" key="11">
    <source>
        <dbReference type="RuleBase" id="RU365090"/>
    </source>
</evidence>
<dbReference type="InterPro" id="IPR005110">
    <property type="entry name" value="MoeA_linker/N"/>
</dbReference>
<dbReference type="CDD" id="cd00887">
    <property type="entry name" value="MoeA"/>
    <property type="match status" value="1"/>
</dbReference>
<dbReference type="PANTHER" id="PTHR10192:SF5">
    <property type="entry name" value="GEPHYRIN"/>
    <property type="match status" value="1"/>
</dbReference>
<dbReference type="Pfam" id="PF03453">
    <property type="entry name" value="MoeA_N"/>
    <property type="match status" value="1"/>
</dbReference>
<dbReference type="Gene3D" id="2.170.190.11">
    <property type="entry name" value="Molybdopterin biosynthesis moea protein, domain 3"/>
    <property type="match status" value="1"/>
</dbReference>
<evidence type="ECO:0000256" key="4">
    <source>
        <dbReference type="ARBA" id="ARBA00010763"/>
    </source>
</evidence>
<evidence type="ECO:0000256" key="7">
    <source>
        <dbReference type="ARBA" id="ARBA00022723"/>
    </source>
</evidence>
<accession>A0AAD1D7V3</accession>
<dbReference type="GO" id="GO:0061599">
    <property type="term" value="F:molybdopterin molybdotransferase activity"/>
    <property type="evidence" value="ECO:0007669"/>
    <property type="project" value="UniProtKB-UniRule"/>
</dbReference>
<evidence type="ECO:0000259" key="12">
    <source>
        <dbReference type="SMART" id="SM00852"/>
    </source>
</evidence>
<comment type="function">
    <text evidence="2 11">Catalyzes the insertion of molybdate into adenylated molybdopterin with the concomitant release of AMP.</text>
</comment>
<evidence type="ECO:0000256" key="8">
    <source>
        <dbReference type="ARBA" id="ARBA00022842"/>
    </source>
</evidence>
<dbReference type="InterPro" id="IPR036688">
    <property type="entry name" value="MoeA_C_domain_IV_sf"/>
</dbReference>